<evidence type="ECO:0000256" key="3">
    <source>
        <dbReference type="RuleBase" id="RU003718"/>
    </source>
</evidence>
<dbReference type="PANTHER" id="PTHR11926:SF1439">
    <property type="entry name" value="GLYCOSYLTRANSFERASE"/>
    <property type="match status" value="1"/>
</dbReference>
<gene>
    <name evidence="6" type="ORF">NE237_015221</name>
</gene>
<comment type="caution">
    <text evidence="6">The sequence shown here is derived from an EMBL/GenBank/DDBJ whole genome shotgun (WGS) entry which is preliminary data.</text>
</comment>
<dbReference type="GO" id="GO:0080043">
    <property type="term" value="F:quercetin 3-O-glucosyltransferase activity"/>
    <property type="evidence" value="ECO:0007669"/>
    <property type="project" value="TreeGrafter"/>
</dbReference>
<evidence type="ECO:0000313" key="6">
    <source>
        <dbReference type="EMBL" id="KAJ4968520.1"/>
    </source>
</evidence>
<keyword evidence="2 3" id="KW-0808">Transferase</keyword>
<dbReference type="PROSITE" id="PS00375">
    <property type="entry name" value="UDPGT"/>
    <property type="match status" value="1"/>
</dbReference>
<proteinExistence type="inferred from homology"/>
<dbReference type="CDD" id="cd03784">
    <property type="entry name" value="GT1_Gtf-like"/>
    <property type="match status" value="1"/>
</dbReference>
<sequence length="479" mass="54164">MGSFVTQKPHAVCVPFPAQGHVNPMMQLAKLLHSRGFHITFINTEFNHRRLLRAKGPHALKGLSDFRFETIPDGLPPSDRDATQDPTALCSAVRKNCLAPLCDLLTKLNSSPNIPQVSCIVSDGVMSFAIQAAMELGIPEVQFWTASACSFMGYFHYEELIQRGIIPFKDEKDINNGYLDTKIDWIPGMKDIRLKDLPSLLRTTDPNDILLDFLRQEAQNCFKASAMIINTFNDLEHEVLDAIAFKFPQIYTVGPLGLLSQQMPESESKFITSSLWKEDLECLEWLDKMEPNSVVYVNFGSVTIMSDQHLREFAWGLANSKYPFLWVIRPDVVMGESANLPEEFIEDTKDRGLLVNWCPQDKVLLHSSIGGFLTHCGWNSILESISGGVPMLCWPFFADQQTNCRYACTTWGIGLEINNDVKRDEVESLVKELMEGERGKMMRKKVLEWKEKAEEATKQGGSCFNNFDKLIKSVLHPSE</sequence>
<evidence type="ECO:0000256" key="1">
    <source>
        <dbReference type="ARBA" id="ARBA00009995"/>
    </source>
</evidence>
<name>A0A9Q0QQV1_9MAGN</name>
<organism evidence="6 7">
    <name type="scientific">Protea cynaroides</name>
    <dbReference type="NCBI Taxonomy" id="273540"/>
    <lineage>
        <taxon>Eukaryota</taxon>
        <taxon>Viridiplantae</taxon>
        <taxon>Streptophyta</taxon>
        <taxon>Embryophyta</taxon>
        <taxon>Tracheophyta</taxon>
        <taxon>Spermatophyta</taxon>
        <taxon>Magnoliopsida</taxon>
        <taxon>Proteales</taxon>
        <taxon>Proteaceae</taxon>
        <taxon>Protea</taxon>
    </lineage>
</organism>
<evidence type="ECO:0000313" key="7">
    <source>
        <dbReference type="Proteomes" id="UP001141806"/>
    </source>
</evidence>
<dbReference type="Pfam" id="PF26168">
    <property type="entry name" value="Glyco_transf_N"/>
    <property type="match status" value="1"/>
</dbReference>
<dbReference type="InterPro" id="IPR035595">
    <property type="entry name" value="UDP_glycos_trans_CS"/>
</dbReference>
<dbReference type="Pfam" id="PF00201">
    <property type="entry name" value="UDPGT"/>
    <property type="match status" value="1"/>
</dbReference>
<evidence type="ECO:0000259" key="5">
    <source>
        <dbReference type="Pfam" id="PF26168"/>
    </source>
</evidence>
<dbReference type="Proteomes" id="UP001141806">
    <property type="component" value="Unassembled WGS sequence"/>
</dbReference>
<comment type="similarity">
    <text evidence="1 3">Belongs to the UDP-glycosyltransferase family.</text>
</comment>
<dbReference type="PANTHER" id="PTHR11926">
    <property type="entry name" value="GLUCOSYL/GLUCURONOSYL TRANSFERASES"/>
    <property type="match status" value="1"/>
</dbReference>
<dbReference type="FunFam" id="3.40.50.2000:FF:000055">
    <property type="entry name" value="Glycosyltransferase"/>
    <property type="match status" value="1"/>
</dbReference>
<feature type="domain" description="Glycosyltransferase N-terminal" evidence="5">
    <location>
        <begin position="12"/>
        <end position="150"/>
    </location>
</feature>
<reference evidence="6" key="1">
    <citation type="journal article" date="2023" name="Plant J.">
        <title>The genome of the king protea, Protea cynaroides.</title>
        <authorList>
            <person name="Chang J."/>
            <person name="Duong T.A."/>
            <person name="Schoeman C."/>
            <person name="Ma X."/>
            <person name="Roodt D."/>
            <person name="Barker N."/>
            <person name="Li Z."/>
            <person name="Van de Peer Y."/>
            <person name="Mizrachi E."/>
        </authorList>
    </citation>
    <scope>NUCLEOTIDE SEQUENCE</scope>
    <source>
        <tissue evidence="6">Young leaves</tissue>
    </source>
</reference>
<dbReference type="EC" id="2.4.1.-" evidence="4"/>
<dbReference type="InterPro" id="IPR002213">
    <property type="entry name" value="UDP_glucos_trans"/>
</dbReference>
<keyword evidence="3" id="KW-0328">Glycosyltransferase</keyword>
<dbReference type="InterPro" id="IPR058980">
    <property type="entry name" value="Glyco_transf_N"/>
</dbReference>
<dbReference type="OrthoDB" id="5835829at2759"/>
<dbReference type="EMBL" id="JAMYWD010000006">
    <property type="protein sequence ID" value="KAJ4968520.1"/>
    <property type="molecule type" value="Genomic_DNA"/>
</dbReference>
<dbReference type="SUPFAM" id="SSF53756">
    <property type="entry name" value="UDP-Glycosyltransferase/glycogen phosphorylase"/>
    <property type="match status" value="1"/>
</dbReference>
<dbReference type="AlphaFoldDB" id="A0A9Q0QQV1"/>
<protein>
    <recommendedName>
        <fullName evidence="4">Glycosyltransferase</fullName>
        <ecNumber evidence="4">2.4.1.-</ecNumber>
    </recommendedName>
</protein>
<dbReference type="Gene3D" id="3.40.50.2000">
    <property type="entry name" value="Glycogen Phosphorylase B"/>
    <property type="match status" value="2"/>
</dbReference>
<dbReference type="FunFam" id="3.40.50.2000:FF:000027">
    <property type="entry name" value="Glycosyltransferase"/>
    <property type="match status" value="1"/>
</dbReference>
<evidence type="ECO:0000256" key="2">
    <source>
        <dbReference type="ARBA" id="ARBA00022679"/>
    </source>
</evidence>
<dbReference type="GO" id="GO:0080044">
    <property type="term" value="F:quercetin 7-O-glucosyltransferase activity"/>
    <property type="evidence" value="ECO:0007669"/>
    <property type="project" value="TreeGrafter"/>
</dbReference>
<evidence type="ECO:0000256" key="4">
    <source>
        <dbReference type="RuleBase" id="RU362057"/>
    </source>
</evidence>
<keyword evidence="7" id="KW-1185">Reference proteome</keyword>
<accession>A0A9Q0QQV1</accession>